<comment type="caution">
    <text evidence="2">The sequence shown here is derived from an EMBL/GenBank/DDBJ whole genome shotgun (WGS) entry which is preliminary data.</text>
</comment>
<name>A0ABU0N433_9FIRM</name>
<reference evidence="2 3" key="1">
    <citation type="submission" date="2023-07" db="EMBL/GenBank/DDBJ databases">
        <title>Genomic Encyclopedia of Type Strains, Phase IV (KMG-IV): sequencing the most valuable type-strain genomes for metagenomic binning, comparative biology and taxonomic classification.</title>
        <authorList>
            <person name="Goeker M."/>
        </authorList>
    </citation>
    <scope>NUCLEOTIDE SEQUENCE [LARGE SCALE GENOMIC DNA]</scope>
    <source>
        <strain evidence="2 3">DSM 15049</strain>
    </source>
</reference>
<keyword evidence="1" id="KW-1133">Transmembrane helix</keyword>
<feature type="transmembrane region" description="Helical" evidence="1">
    <location>
        <begin position="36"/>
        <end position="58"/>
    </location>
</feature>
<organism evidence="2 3">
    <name type="scientific">Paraclostridium ghonii</name>
    <dbReference type="NCBI Taxonomy" id="29358"/>
    <lineage>
        <taxon>Bacteria</taxon>
        <taxon>Bacillati</taxon>
        <taxon>Bacillota</taxon>
        <taxon>Clostridia</taxon>
        <taxon>Peptostreptococcales</taxon>
        <taxon>Peptostreptococcaceae</taxon>
        <taxon>Paraclostridium</taxon>
    </lineage>
</organism>
<keyword evidence="1" id="KW-0812">Transmembrane</keyword>
<dbReference type="Proteomes" id="UP001232584">
    <property type="component" value="Unassembled WGS sequence"/>
</dbReference>
<proteinExistence type="predicted"/>
<dbReference type="RefSeq" id="WP_307509689.1">
    <property type="nucleotide sequence ID" value="NZ_BAAACE010000001.1"/>
</dbReference>
<keyword evidence="1" id="KW-0472">Membrane</keyword>
<evidence type="ECO:0000313" key="3">
    <source>
        <dbReference type="Proteomes" id="UP001232584"/>
    </source>
</evidence>
<feature type="transmembrane region" description="Helical" evidence="1">
    <location>
        <begin position="6"/>
        <end position="24"/>
    </location>
</feature>
<dbReference type="EMBL" id="JAUSWG010000016">
    <property type="protein sequence ID" value="MDQ0557928.1"/>
    <property type="molecule type" value="Genomic_DNA"/>
</dbReference>
<accession>A0ABU0N433</accession>
<evidence type="ECO:0000256" key="1">
    <source>
        <dbReference type="SAM" id="Phobius"/>
    </source>
</evidence>
<keyword evidence="3" id="KW-1185">Reference proteome</keyword>
<sequence>MNTIYVIGYVLSFLGVIILLTGFRKDFKTLNTSQKLGITITTIAVIVPMFVGFIEGFINGVMNS</sequence>
<gene>
    <name evidence="2" type="ORF">QOZ92_003063</name>
</gene>
<evidence type="ECO:0000313" key="2">
    <source>
        <dbReference type="EMBL" id="MDQ0557928.1"/>
    </source>
</evidence>
<protein>
    <submittedName>
        <fullName evidence="2">Uncharacterized membrane protein (DUF441 family)</fullName>
    </submittedName>
</protein>